<keyword evidence="3" id="KW-0651">Protein splicing</keyword>
<evidence type="ECO:0000259" key="4">
    <source>
        <dbReference type="PROSITE" id="PS50819"/>
    </source>
</evidence>
<name>A0ABP7NZI4_9BACT</name>
<dbReference type="InterPro" id="IPR027417">
    <property type="entry name" value="P-loop_NTPase"/>
</dbReference>
<dbReference type="Gene3D" id="3.10.28.10">
    <property type="entry name" value="Homing endonucleases"/>
    <property type="match status" value="1"/>
</dbReference>
<dbReference type="SUPFAM" id="SSF51294">
    <property type="entry name" value="Hedgehog/intein (Hint) domain"/>
    <property type="match status" value="1"/>
</dbReference>
<evidence type="ECO:0008006" key="9">
    <source>
        <dbReference type="Google" id="ProtNLM"/>
    </source>
</evidence>
<organism evidence="7 8">
    <name type="scientific">Hymenobacter antarcticus</name>
    <dbReference type="NCBI Taxonomy" id="486270"/>
    <lineage>
        <taxon>Bacteria</taxon>
        <taxon>Pseudomonadati</taxon>
        <taxon>Bacteroidota</taxon>
        <taxon>Cytophagia</taxon>
        <taxon>Cytophagales</taxon>
        <taxon>Hymenobacteraceae</taxon>
        <taxon>Hymenobacter</taxon>
    </lineage>
</organism>
<keyword evidence="1" id="KW-0378">Hydrolase</keyword>
<evidence type="ECO:0000256" key="2">
    <source>
        <dbReference type="ARBA" id="ARBA00022813"/>
    </source>
</evidence>
<sequence length="1340" mass="151856">MKVSTAEPFQIIYSLFEHEFLGHLFAAYVVQLGPREQLTLQHQTVSGKNAHEFADSLDATDFELVELCDQIQQEAVVKEFWPRKIATAEFFLKTYNAEKGDKPLQEVITKHVQTRMAAILARLAGKRVFIMGRDGEPTWKEIGLAPAKASILFHFRRNEEGTHYFPTIQYQGQRLDFQYKDALLVCLQPAWLLLGDLLYSFRTEVDGRKLLPFLKKKFIVVPRQVEESYFQKFVAPLMESFEVHARGFDIRQERYVARPRLTFSDALPVVALPEAPVRPPGPPRRGRIPLPKPIAPLLTGSETEQIHFELSFRYGPHLMPLGTNKPVSVHLEKTADSYVFHRLLRNPEQETATVMELQERLLTVENGHATLPKGQAFKWLHDNTPALTELGYTVEAATTATKSYFIGPTSVRVGIQEAGDWFDVRGTVHFGDIEIPFIRLRGHILQRRREFKLPNGQIAIIPEEWFTDYMELFAFGEETTEGLNLRRHHLALVADLQSNELATVRMGRKLAKLRDFAEVEDHPLPSGFIGELRPYQKAGYNWLRFVQDYHFGGCLADDMGLGKAQPLHARILTPGGWKTMGQMAVGQEVVNSAGGISRVTGVFPQGEKEIFRVVFTDNSTAECCAEHLWAVQSPVQKYRSQQYRTKTLAELHGDLHDKYGNTKWFIPLVQPVRFAARPVPIDPYLLGLLLGDGCFRNNRIGLSSGDAEIVAYARQAVPPGMILRPQPSSCDYLIIKETPNNFTNELMRSVEQLGLKDRKSHDKFIPEAYLLNDVTTRVAMLQGLLDADGYVSADGVTCQYTSVSSQLVDGVTFLVQSLGGTVRASSRIPTYTYAGERRAGQLAHTLTLSLPPHLAPFRLTRKAALYRPKTKYQPYRGIKSIELTGTMPAQCISVDAPDHLYVTDNFVLTHNTVMTLTMLLQRRESGEAQGAASLLVLPTSLVFNWLNEARKFTPDLRLLAYTGTYRDKNPDQFADYDVVLTSYGIVRLDTDLLTSYKFDYVILDESQAIKNPSSTTSQAVRQLRSKHRLILTGTPVENSTMDLWSQMSFINPGLLGTQAFFRKEFLKPIEKHQDEGRTRRLHALIKPFILRRHKAQVAKELPAKTEQLSYCQMTEEQAHAYEETKSFYRNKILRNLDENGPASTQFLLLQGLTRLRQIANHPRLADETYTHESGKLREVLRMIRNVVAEGHKVLVFSQFVQHLALVRAALDERQLAYAYLDGATRDRPAEVARFQETEDLKIFLISLKAGGVGLNLTAADYVFILDPWWNPAVEAQAVDRAHRIGQLRPVFTYKFITQGTVEEKILALQRRKLALVSELIATDEAVIKNLTREDIEELLG</sequence>
<dbReference type="Pfam" id="PF00176">
    <property type="entry name" value="SNF2-rel_dom"/>
    <property type="match status" value="1"/>
</dbReference>
<dbReference type="InterPro" id="IPR038718">
    <property type="entry name" value="SNF2-like_sf"/>
</dbReference>
<feature type="domain" description="Helicase C-terminal" evidence="6">
    <location>
        <begin position="1178"/>
        <end position="1335"/>
    </location>
</feature>
<evidence type="ECO:0000259" key="5">
    <source>
        <dbReference type="PROSITE" id="PS51192"/>
    </source>
</evidence>
<dbReference type="PROSITE" id="PS51192">
    <property type="entry name" value="HELICASE_ATP_BIND_1"/>
    <property type="match status" value="1"/>
</dbReference>
<dbReference type="Gene3D" id="3.40.50.300">
    <property type="entry name" value="P-loop containing nucleotide triphosphate hydrolases"/>
    <property type="match status" value="1"/>
</dbReference>
<dbReference type="CDD" id="cd18793">
    <property type="entry name" value="SF2_C_SNF"/>
    <property type="match status" value="1"/>
</dbReference>
<dbReference type="SMART" id="SM00490">
    <property type="entry name" value="HELICc"/>
    <property type="match status" value="1"/>
</dbReference>
<dbReference type="InterPro" id="IPR000330">
    <property type="entry name" value="SNF2_N"/>
</dbReference>
<proteinExistence type="predicted"/>
<evidence type="ECO:0000256" key="3">
    <source>
        <dbReference type="ARBA" id="ARBA00023000"/>
    </source>
</evidence>
<accession>A0ABP7NZI4</accession>
<dbReference type="InterPro" id="IPR004042">
    <property type="entry name" value="Intein_endonuc_central"/>
</dbReference>
<dbReference type="SMART" id="SM00487">
    <property type="entry name" value="DEXDc"/>
    <property type="match status" value="1"/>
</dbReference>
<dbReference type="Gene3D" id="3.40.50.10810">
    <property type="entry name" value="Tandem AAA-ATPase domain"/>
    <property type="match status" value="2"/>
</dbReference>
<feature type="domain" description="DOD-type homing endonuclease" evidence="4">
    <location>
        <begin position="685"/>
        <end position="820"/>
    </location>
</feature>
<dbReference type="InterPro" id="IPR014001">
    <property type="entry name" value="Helicase_ATP-bd"/>
</dbReference>
<dbReference type="Pfam" id="PF00271">
    <property type="entry name" value="Helicase_C"/>
    <property type="match status" value="1"/>
</dbReference>
<dbReference type="InterPro" id="IPR049730">
    <property type="entry name" value="SNF2/RAD54-like_C"/>
</dbReference>
<feature type="domain" description="Helicase ATP-binding" evidence="5">
    <location>
        <begin position="912"/>
        <end position="1053"/>
    </location>
</feature>
<evidence type="ECO:0000313" key="8">
    <source>
        <dbReference type="Proteomes" id="UP001501556"/>
    </source>
</evidence>
<protein>
    <recommendedName>
        <fullName evidence="9">Helicase conserved C-terminal domain-containing protein</fullName>
    </recommendedName>
</protein>
<dbReference type="EMBL" id="BAABDI010000001">
    <property type="protein sequence ID" value="GAA3957196.1"/>
    <property type="molecule type" value="Genomic_DNA"/>
</dbReference>
<dbReference type="InterPro" id="IPR030934">
    <property type="entry name" value="Intein_C"/>
</dbReference>
<keyword evidence="2" id="KW-0068">Autocatalytic cleavage</keyword>
<evidence type="ECO:0000256" key="1">
    <source>
        <dbReference type="ARBA" id="ARBA00022801"/>
    </source>
</evidence>
<dbReference type="SUPFAM" id="SSF52540">
    <property type="entry name" value="P-loop containing nucleoside triphosphate hydrolases"/>
    <property type="match status" value="3"/>
</dbReference>
<dbReference type="InterPro" id="IPR001650">
    <property type="entry name" value="Helicase_C-like"/>
</dbReference>
<evidence type="ECO:0000313" key="7">
    <source>
        <dbReference type="EMBL" id="GAA3957196.1"/>
    </source>
</evidence>
<dbReference type="PROSITE" id="PS50819">
    <property type="entry name" value="INTEIN_ENDONUCLEASE"/>
    <property type="match status" value="1"/>
</dbReference>
<comment type="caution">
    <text evidence="7">The sequence shown here is derived from an EMBL/GenBank/DDBJ whole genome shotgun (WGS) entry which is preliminary data.</text>
</comment>
<reference evidence="8" key="1">
    <citation type="journal article" date="2019" name="Int. J. Syst. Evol. Microbiol.">
        <title>The Global Catalogue of Microorganisms (GCM) 10K type strain sequencing project: providing services to taxonomists for standard genome sequencing and annotation.</title>
        <authorList>
            <consortium name="The Broad Institute Genomics Platform"/>
            <consortium name="The Broad Institute Genome Sequencing Center for Infectious Disease"/>
            <person name="Wu L."/>
            <person name="Ma J."/>
        </authorList>
    </citation>
    <scope>NUCLEOTIDE SEQUENCE [LARGE SCALE GENOMIC DNA]</scope>
    <source>
        <strain evidence="8">JCM 17217</strain>
    </source>
</reference>
<dbReference type="SUPFAM" id="SSF55608">
    <property type="entry name" value="Homing endonucleases"/>
    <property type="match status" value="1"/>
</dbReference>
<dbReference type="PANTHER" id="PTHR10799">
    <property type="entry name" value="SNF2/RAD54 HELICASE FAMILY"/>
    <property type="match status" value="1"/>
</dbReference>
<evidence type="ECO:0000259" key="6">
    <source>
        <dbReference type="PROSITE" id="PS51194"/>
    </source>
</evidence>
<dbReference type="InterPro" id="IPR027434">
    <property type="entry name" value="Homing_endonucl"/>
</dbReference>
<gene>
    <name evidence="7" type="ORF">GCM10022407_00770</name>
</gene>
<dbReference type="PROSITE" id="PS51194">
    <property type="entry name" value="HELICASE_CTER"/>
    <property type="match status" value="1"/>
</dbReference>
<dbReference type="Proteomes" id="UP001501556">
    <property type="component" value="Unassembled WGS sequence"/>
</dbReference>
<keyword evidence="8" id="KW-1185">Reference proteome</keyword>
<dbReference type="InterPro" id="IPR036844">
    <property type="entry name" value="Hint_dom_sf"/>
</dbReference>
<dbReference type="PROSITE" id="PS50818">
    <property type="entry name" value="INTEIN_C_TER"/>
    <property type="match status" value="1"/>
</dbReference>